<evidence type="ECO:0000313" key="3">
    <source>
        <dbReference type="Proteomes" id="UP001368654"/>
    </source>
</evidence>
<evidence type="ECO:0000313" key="2">
    <source>
        <dbReference type="EMBL" id="MEJ1155173.1"/>
    </source>
</evidence>
<gene>
    <name evidence="2" type="ORF">WDU96_06115</name>
</gene>
<name>A0ABU8LSD6_9MICO</name>
<accession>A0ABU8LSD6</accession>
<reference evidence="2 3" key="1">
    <citation type="submission" date="2024-02" db="EMBL/GenBank/DDBJ databases">
        <authorList>
            <person name="Saticioglu I.B."/>
        </authorList>
    </citation>
    <scope>NUCLEOTIDE SEQUENCE [LARGE SCALE GENOMIC DNA]</scope>
    <source>
        <strain evidence="2 3">Mu-86</strain>
    </source>
</reference>
<dbReference type="RefSeq" id="WP_337337580.1">
    <property type="nucleotide sequence ID" value="NZ_JBBDGL010000001.1"/>
</dbReference>
<organism evidence="2 3">
    <name type="scientific">Microbacterium marmarense</name>
    <dbReference type="NCBI Taxonomy" id="3122051"/>
    <lineage>
        <taxon>Bacteria</taxon>
        <taxon>Bacillati</taxon>
        <taxon>Actinomycetota</taxon>
        <taxon>Actinomycetes</taxon>
        <taxon>Micrococcales</taxon>
        <taxon>Microbacteriaceae</taxon>
        <taxon>Microbacterium</taxon>
    </lineage>
</organism>
<sequence length="97" mass="10723">MKTHSVHQLRLEPLGEGSWRLCDHSLSPNDPGCLIAYVEQLREGPYEITWVAFSRHRETYDSVNDVLRAANALLNASGSSGPNKPAPIPHLPPLVAR</sequence>
<proteinExistence type="predicted"/>
<feature type="compositionally biased region" description="Pro residues" evidence="1">
    <location>
        <begin position="84"/>
        <end position="97"/>
    </location>
</feature>
<dbReference type="EMBL" id="JBBDGL010000001">
    <property type="protein sequence ID" value="MEJ1155173.1"/>
    <property type="molecule type" value="Genomic_DNA"/>
</dbReference>
<protein>
    <submittedName>
        <fullName evidence="2">Uncharacterized protein</fullName>
    </submittedName>
</protein>
<feature type="region of interest" description="Disordered" evidence="1">
    <location>
        <begin position="75"/>
        <end position="97"/>
    </location>
</feature>
<comment type="caution">
    <text evidence="2">The sequence shown here is derived from an EMBL/GenBank/DDBJ whole genome shotgun (WGS) entry which is preliminary data.</text>
</comment>
<dbReference type="Proteomes" id="UP001368654">
    <property type="component" value="Unassembled WGS sequence"/>
</dbReference>
<evidence type="ECO:0000256" key="1">
    <source>
        <dbReference type="SAM" id="MobiDB-lite"/>
    </source>
</evidence>
<keyword evidence="3" id="KW-1185">Reference proteome</keyword>